<dbReference type="EMBL" id="BMAU01021331">
    <property type="protein sequence ID" value="GFY14723.1"/>
    <property type="molecule type" value="Genomic_DNA"/>
</dbReference>
<evidence type="ECO:0000313" key="2">
    <source>
        <dbReference type="Proteomes" id="UP000887159"/>
    </source>
</evidence>
<dbReference type="InterPro" id="IPR036397">
    <property type="entry name" value="RNaseH_sf"/>
</dbReference>
<name>A0A8X6VNB6_TRICX</name>
<keyword evidence="2" id="KW-1185">Reference proteome</keyword>
<dbReference type="GO" id="GO:0003676">
    <property type="term" value="F:nucleic acid binding"/>
    <property type="evidence" value="ECO:0007669"/>
    <property type="project" value="InterPro"/>
</dbReference>
<organism evidence="1 2">
    <name type="scientific">Trichonephila clavipes</name>
    <name type="common">Golden silk orbweaver</name>
    <name type="synonym">Nephila clavipes</name>
    <dbReference type="NCBI Taxonomy" id="2585209"/>
    <lineage>
        <taxon>Eukaryota</taxon>
        <taxon>Metazoa</taxon>
        <taxon>Ecdysozoa</taxon>
        <taxon>Arthropoda</taxon>
        <taxon>Chelicerata</taxon>
        <taxon>Arachnida</taxon>
        <taxon>Araneae</taxon>
        <taxon>Araneomorphae</taxon>
        <taxon>Entelegynae</taxon>
        <taxon>Araneoidea</taxon>
        <taxon>Nephilidae</taxon>
        <taxon>Trichonephila</taxon>
    </lineage>
</organism>
<sequence length="127" mass="14341">MSGAENDESTNPICKLPSLQVGSGNIMAYGIFSWLCMGPLVHVKNIQGYLSVISEQVHPFILIKYPARDRYFQQANDLCCTAGIVPKWFKKHGRNFALFISAIYGIRSQIPHTIFIEFMTKGNHAQY</sequence>
<evidence type="ECO:0000313" key="1">
    <source>
        <dbReference type="EMBL" id="GFY14723.1"/>
    </source>
</evidence>
<accession>A0A8X6VNB6</accession>
<dbReference type="Gene3D" id="3.30.420.10">
    <property type="entry name" value="Ribonuclease H-like superfamily/Ribonuclease H"/>
    <property type="match status" value="1"/>
</dbReference>
<protein>
    <submittedName>
        <fullName evidence="1">Uncharacterized protein</fullName>
    </submittedName>
</protein>
<gene>
    <name evidence="1" type="ORF">TNCV_647671</name>
</gene>
<dbReference type="Proteomes" id="UP000887159">
    <property type="component" value="Unassembled WGS sequence"/>
</dbReference>
<dbReference type="AlphaFoldDB" id="A0A8X6VNB6"/>
<comment type="caution">
    <text evidence="1">The sequence shown here is derived from an EMBL/GenBank/DDBJ whole genome shotgun (WGS) entry which is preliminary data.</text>
</comment>
<reference evidence="1" key="1">
    <citation type="submission" date="2020-08" db="EMBL/GenBank/DDBJ databases">
        <title>Multicomponent nature underlies the extraordinary mechanical properties of spider dragline silk.</title>
        <authorList>
            <person name="Kono N."/>
            <person name="Nakamura H."/>
            <person name="Mori M."/>
            <person name="Yoshida Y."/>
            <person name="Ohtoshi R."/>
            <person name="Malay A.D."/>
            <person name="Moran D.A.P."/>
            <person name="Tomita M."/>
            <person name="Numata K."/>
            <person name="Arakawa K."/>
        </authorList>
    </citation>
    <scope>NUCLEOTIDE SEQUENCE</scope>
</reference>
<proteinExistence type="predicted"/>